<keyword evidence="9" id="KW-0479">Metal-binding</keyword>
<organism evidence="11 12">
    <name type="scientific">Labrys monachus</name>
    <dbReference type="NCBI Taxonomy" id="217067"/>
    <lineage>
        <taxon>Bacteria</taxon>
        <taxon>Pseudomonadati</taxon>
        <taxon>Pseudomonadota</taxon>
        <taxon>Alphaproteobacteria</taxon>
        <taxon>Hyphomicrobiales</taxon>
        <taxon>Xanthobacteraceae</taxon>
        <taxon>Labrys</taxon>
    </lineage>
</organism>
<evidence type="ECO:0000313" key="12">
    <source>
        <dbReference type="Proteomes" id="UP001237448"/>
    </source>
</evidence>
<dbReference type="Pfam" id="PF03448">
    <property type="entry name" value="MgtE_N"/>
    <property type="match status" value="1"/>
</dbReference>
<proteinExistence type="inferred from homology"/>
<comment type="caution">
    <text evidence="11">The sequence shown here is derived from an EMBL/GenBank/DDBJ whole genome shotgun (WGS) entry which is preliminary data.</text>
</comment>
<sequence>MEDLAEKHADAADRDILALCLQQEHVADIVELLNEQDIEEQARVLIHLPDDKAVEVLDQPNLDDPAGLIEALPTERALKLLSGMSSDRVADVFRYMNDPPRADLLRQLDAETRTSLEKVLSYPVDSAGALMTTEFVSVPASWTVEQTLDHIRRVERTRETIYSVYVLDPKTRQLLKAVALRRLITADPKASVLSAARFDKPITVSPTADREEVARLISKYDLLAVPVVDESWHVIGIVTVDDIIDAIVAEGTEDAQKFGGMEALDEPYNTIGFWAMIKKRAGWLCILFLSEMLTASAMQHFSDELDRAAVLTLFIPLVMSSGGNSGSQATSLLIRAIALGEVKLRDWWKVALRELPTGICLGAILGILGVLRITVWQTAGFFDYGTHWILVAFTIATALTAIVTFGSLTGSMLPFALKKCGLDPASASAPFVATLVDVTGLVIYFSVALLILKGTLL</sequence>
<dbReference type="NCBIfam" id="TIGR00400">
    <property type="entry name" value="mgtE"/>
    <property type="match status" value="1"/>
</dbReference>
<evidence type="ECO:0000256" key="1">
    <source>
        <dbReference type="ARBA" id="ARBA00004141"/>
    </source>
</evidence>
<evidence type="ECO:0000313" key="11">
    <source>
        <dbReference type="EMBL" id="MDQ0390834.1"/>
    </source>
</evidence>
<keyword evidence="7 9" id="KW-0472">Membrane</keyword>
<evidence type="ECO:0000256" key="8">
    <source>
        <dbReference type="PROSITE-ProRule" id="PRU00703"/>
    </source>
</evidence>
<dbReference type="InterPro" id="IPR006667">
    <property type="entry name" value="SLC41_membr_dom"/>
</dbReference>
<keyword evidence="5 9" id="KW-0460">Magnesium</keyword>
<dbReference type="PANTHER" id="PTHR43773">
    <property type="entry name" value="MAGNESIUM TRANSPORTER MGTE"/>
    <property type="match status" value="1"/>
</dbReference>
<dbReference type="PANTHER" id="PTHR43773:SF1">
    <property type="entry name" value="MAGNESIUM TRANSPORTER MGTE"/>
    <property type="match status" value="1"/>
</dbReference>
<comment type="caution">
    <text evidence="9">Lacks conserved residue(s) required for the propagation of feature annotation.</text>
</comment>
<dbReference type="Gene3D" id="1.10.357.20">
    <property type="entry name" value="SLC41 divalent cation transporters, integral membrane domain"/>
    <property type="match status" value="1"/>
</dbReference>
<dbReference type="SUPFAM" id="SSF161093">
    <property type="entry name" value="MgtE membrane domain-like"/>
    <property type="match status" value="1"/>
</dbReference>
<dbReference type="PROSITE" id="PS51371">
    <property type="entry name" value="CBS"/>
    <property type="match status" value="1"/>
</dbReference>
<dbReference type="InterPro" id="IPR006668">
    <property type="entry name" value="Mg_transptr_MgtE_intracell_dom"/>
</dbReference>
<dbReference type="EMBL" id="JAUSVK010000001">
    <property type="protein sequence ID" value="MDQ0390834.1"/>
    <property type="molecule type" value="Genomic_DNA"/>
</dbReference>
<dbReference type="Pfam" id="PF01769">
    <property type="entry name" value="MgtE"/>
    <property type="match status" value="1"/>
</dbReference>
<dbReference type="Proteomes" id="UP001237448">
    <property type="component" value="Unassembled WGS sequence"/>
</dbReference>
<comment type="subunit">
    <text evidence="9">Homodimer.</text>
</comment>
<comment type="subcellular location">
    <subcellularLocation>
        <location evidence="9">Cell membrane</location>
        <topology evidence="9">Multi-pass membrane protein</topology>
    </subcellularLocation>
    <subcellularLocation>
        <location evidence="1">Membrane</location>
        <topology evidence="1">Multi-pass membrane protein</topology>
    </subcellularLocation>
</comment>
<evidence type="ECO:0000256" key="9">
    <source>
        <dbReference type="RuleBase" id="RU362011"/>
    </source>
</evidence>
<evidence type="ECO:0000256" key="3">
    <source>
        <dbReference type="ARBA" id="ARBA00022448"/>
    </source>
</evidence>
<dbReference type="InterPro" id="IPR006669">
    <property type="entry name" value="MgtE_transporter"/>
</dbReference>
<keyword evidence="9" id="KW-1003">Cell membrane</keyword>
<name>A0ABU0F890_9HYPH</name>
<comment type="similarity">
    <text evidence="2 9">Belongs to the SLC41A transporter family.</text>
</comment>
<keyword evidence="12" id="KW-1185">Reference proteome</keyword>
<accession>A0ABU0F890</accession>
<keyword evidence="4 9" id="KW-0812">Transmembrane</keyword>
<dbReference type="CDD" id="cd04606">
    <property type="entry name" value="CBS_pair_Mg_transporter"/>
    <property type="match status" value="1"/>
</dbReference>
<dbReference type="InterPro" id="IPR000644">
    <property type="entry name" value="CBS_dom"/>
</dbReference>
<dbReference type="SUPFAM" id="SSF158791">
    <property type="entry name" value="MgtE N-terminal domain-like"/>
    <property type="match status" value="1"/>
</dbReference>
<dbReference type="InterPro" id="IPR046342">
    <property type="entry name" value="CBS_dom_sf"/>
</dbReference>
<evidence type="ECO:0000256" key="5">
    <source>
        <dbReference type="ARBA" id="ARBA00022842"/>
    </source>
</evidence>
<feature type="transmembrane region" description="Helical" evidence="9">
    <location>
        <begin position="388"/>
        <end position="417"/>
    </location>
</feature>
<dbReference type="Gene3D" id="1.25.60.10">
    <property type="entry name" value="MgtE N-terminal domain-like"/>
    <property type="match status" value="1"/>
</dbReference>
<feature type="transmembrane region" description="Helical" evidence="9">
    <location>
        <begin position="355"/>
        <end position="376"/>
    </location>
</feature>
<evidence type="ECO:0000259" key="10">
    <source>
        <dbReference type="PROSITE" id="PS51371"/>
    </source>
</evidence>
<dbReference type="Gene3D" id="3.10.580.10">
    <property type="entry name" value="CBS-domain"/>
    <property type="match status" value="1"/>
</dbReference>
<evidence type="ECO:0000256" key="7">
    <source>
        <dbReference type="ARBA" id="ARBA00023136"/>
    </source>
</evidence>
<comment type="function">
    <text evidence="9">Acts as a magnesium transporter.</text>
</comment>
<keyword evidence="6 9" id="KW-1133">Transmembrane helix</keyword>
<evidence type="ECO:0000256" key="2">
    <source>
        <dbReference type="ARBA" id="ARBA00009749"/>
    </source>
</evidence>
<gene>
    <name evidence="11" type="ORF">J3R73_000626</name>
</gene>
<dbReference type="InterPro" id="IPR038076">
    <property type="entry name" value="MgtE_N_sf"/>
</dbReference>
<feature type="transmembrane region" description="Helical" evidence="9">
    <location>
        <begin position="429"/>
        <end position="452"/>
    </location>
</feature>
<protein>
    <recommendedName>
        <fullName evidence="9">Magnesium transporter MgtE</fullName>
    </recommendedName>
</protein>
<dbReference type="Pfam" id="PF00571">
    <property type="entry name" value="CBS"/>
    <property type="match status" value="1"/>
</dbReference>
<dbReference type="InterPro" id="IPR036739">
    <property type="entry name" value="SLC41_membr_dom_sf"/>
</dbReference>
<dbReference type="SMART" id="SM00116">
    <property type="entry name" value="CBS"/>
    <property type="match status" value="1"/>
</dbReference>
<dbReference type="SUPFAM" id="SSF54631">
    <property type="entry name" value="CBS-domain pair"/>
    <property type="match status" value="1"/>
</dbReference>
<dbReference type="RefSeq" id="WP_307422284.1">
    <property type="nucleotide sequence ID" value="NZ_JAUSVK010000001.1"/>
</dbReference>
<keyword evidence="3 9" id="KW-0813">Transport</keyword>
<feature type="domain" description="CBS" evidence="10">
    <location>
        <begin position="195"/>
        <end position="255"/>
    </location>
</feature>
<dbReference type="SMART" id="SM00924">
    <property type="entry name" value="MgtE_N"/>
    <property type="match status" value="1"/>
</dbReference>
<reference evidence="11 12" key="1">
    <citation type="submission" date="2023-07" db="EMBL/GenBank/DDBJ databases">
        <title>Genomic Encyclopedia of Type Strains, Phase IV (KMG-IV): sequencing the most valuable type-strain genomes for metagenomic binning, comparative biology and taxonomic classification.</title>
        <authorList>
            <person name="Goeker M."/>
        </authorList>
    </citation>
    <scope>NUCLEOTIDE SEQUENCE [LARGE SCALE GENOMIC DNA]</scope>
    <source>
        <strain evidence="11 12">DSM 5896</strain>
    </source>
</reference>
<keyword evidence="8" id="KW-0129">CBS domain</keyword>
<evidence type="ECO:0000256" key="4">
    <source>
        <dbReference type="ARBA" id="ARBA00022692"/>
    </source>
</evidence>
<evidence type="ECO:0000256" key="6">
    <source>
        <dbReference type="ARBA" id="ARBA00022989"/>
    </source>
</evidence>